<dbReference type="PANTHER" id="PTHR11352:SF0">
    <property type="entry name" value="PROLIFERATING CELL NUCLEAR ANTIGEN"/>
    <property type="match status" value="1"/>
</dbReference>
<proteinExistence type="inferred from homology"/>
<dbReference type="InterPro" id="IPR000730">
    <property type="entry name" value="Pr_cel_nuc_antig"/>
</dbReference>
<dbReference type="Proteomes" id="UP001314263">
    <property type="component" value="Unassembled WGS sequence"/>
</dbReference>
<accession>A0AAV1HZX9</accession>
<dbReference type="GO" id="GO:0003677">
    <property type="term" value="F:DNA binding"/>
    <property type="evidence" value="ECO:0007669"/>
    <property type="project" value="UniProtKB-KW"/>
</dbReference>
<dbReference type="Pfam" id="PF02747">
    <property type="entry name" value="PCNA_C"/>
    <property type="match status" value="1"/>
</dbReference>
<reference evidence="7 8" key="1">
    <citation type="submission" date="2023-10" db="EMBL/GenBank/DDBJ databases">
        <authorList>
            <person name="Maclean D."/>
            <person name="Macfadyen A."/>
        </authorList>
    </citation>
    <scope>NUCLEOTIDE SEQUENCE [LARGE SCALE GENOMIC DNA]</scope>
</reference>
<feature type="domain" description="Proliferating cell nuclear antigen PCNA N-terminal" evidence="5">
    <location>
        <begin position="7"/>
        <end position="128"/>
    </location>
</feature>
<dbReference type="InterPro" id="IPR046938">
    <property type="entry name" value="DNA_clamp_sf"/>
</dbReference>
<protein>
    <recommendedName>
        <fullName evidence="3">DNA sliding clamp PCNA</fullName>
    </recommendedName>
</protein>
<dbReference type="PROSITE" id="PS01251">
    <property type="entry name" value="PCNA_1"/>
    <property type="match status" value="1"/>
</dbReference>
<dbReference type="GO" id="GO:0043626">
    <property type="term" value="C:PCNA complex"/>
    <property type="evidence" value="ECO:0007669"/>
    <property type="project" value="TreeGrafter"/>
</dbReference>
<dbReference type="EMBL" id="CAUYUE010000004">
    <property type="protein sequence ID" value="CAK0767956.1"/>
    <property type="molecule type" value="Genomic_DNA"/>
</dbReference>
<comment type="caution">
    <text evidence="7">The sequence shown here is derived from an EMBL/GenBank/DDBJ whole genome shotgun (WGS) entry which is preliminary data.</text>
</comment>
<evidence type="ECO:0000256" key="1">
    <source>
        <dbReference type="ARBA" id="ARBA00010462"/>
    </source>
</evidence>
<comment type="function">
    <text evidence="3">This protein is an auxiliary protein of DNA polymerase delta and is involved in the control of eukaryotic DNA replication by increasing the polymerase's processivity during elongation of the leading strand.</text>
</comment>
<evidence type="ECO:0000256" key="2">
    <source>
        <dbReference type="ARBA" id="ARBA00023125"/>
    </source>
</evidence>
<dbReference type="InterPro" id="IPR022659">
    <property type="entry name" value="Pr_cel_nuc_antig_CS"/>
</dbReference>
<dbReference type="GO" id="GO:0019985">
    <property type="term" value="P:translesion synthesis"/>
    <property type="evidence" value="ECO:0007669"/>
    <property type="project" value="TreeGrafter"/>
</dbReference>
<dbReference type="GO" id="GO:0006275">
    <property type="term" value="P:regulation of DNA replication"/>
    <property type="evidence" value="ECO:0007669"/>
    <property type="project" value="InterPro"/>
</dbReference>
<evidence type="ECO:0000256" key="3">
    <source>
        <dbReference type="RuleBase" id="RU000641"/>
    </source>
</evidence>
<feature type="domain" description="Proliferating cell nuclear antigen PCNA C-terminal" evidence="6">
    <location>
        <begin position="133"/>
        <end position="267"/>
    </location>
</feature>
<keyword evidence="4" id="KW-0235">DNA replication</keyword>
<evidence type="ECO:0000313" key="8">
    <source>
        <dbReference type="Proteomes" id="UP001314263"/>
    </source>
</evidence>
<dbReference type="Gene3D" id="3.70.10.10">
    <property type="match status" value="1"/>
</dbReference>
<dbReference type="NCBIfam" id="TIGR00590">
    <property type="entry name" value="pcna"/>
    <property type="match status" value="1"/>
</dbReference>
<evidence type="ECO:0000259" key="6">
    <source>
        <dbReference type="Pfam" id="PF02747"/>
    </source>
</evidence>
<sequence>MATTFMAKTVQCGSVRNCIEDIKDIIADGNFILAPEGITLLAMDPSSTVLVNLKLEAENFEVYACEKRQVIGVNMSNLFKIIKTMTNDDTLTLFIETDNPNYLFIRIENQEKHKVTTYKFNLMDLNEDEVSLPPAHFESVINMPSVDFQKITRDMHNIGDIIEIKSIGQQLILSCKGDFASQETVIGNNVSQLSAAAHESMEASGSAGAAPDNQTIVQGFYTLKYLTQFSKCTNLSSQCELYLKNDYPLILAYKVANLGTIRLMLAPHVEDQKIAV</sequence>
<dbReference type="SUPFAM" id="SSF55979">
    <property type="entry name" value="DNA clamp"/>
    <property type="match status" value="2"/>
</dbReference>
<keyword evidence="8" id="KW-1185">Reference proteome</keyword>
<keyword evidence="3" id="KW-0539">Nucleus</keyword>
<keyword evidence="2 4" id="KW-0238">DNA-binding</keyword>
<name>A0AAV1HZX9_9CHLO</name>
<dbReference type="InterPro" id="IPR022648">
    <property type="entry name" value="Pr_cel_nuc_antig_N"/>
</dbReference>
<evidence type="ECO:0000313" key="7">
    <source>
        <dbReference type="EMBL" id="CAK0767956.1"/>
    </source>
</evidence>
<dbReference type="CDD" id="cd00577">
    <property type="entry name" value="PCNA"/>
    <property type="match status" value="1"/>
</dbReference>
<comment type="subcellular location">
    <subcellularLocation>
        <location evidence="3">Nucleus</location>
    </subcellularLocation>
</comment>
<evidence type="ECO:0000256" key="4">
    <source>
        <dbReference type="RuleBase" id="RU003671"/>
    </source>
</evidence>
<evidence type="ECO:0000259" key="5">
    <source>
        <dbReference type="Pfam" id="PF00705"/>
    </source>
</evidence>
<dbReference type="PANTHER" id="PTHR11352">
    <property type="entry name" value="PROLIFERATING CELL NUCLEAR ANTIGEN"/>
    <property type="match status" value="1"/>
</dbReference>
<dbReference type="GO" id="GO:0030337">
    <property type="term" value="F:DNA polymerase processivity factor activity"/>
    <property type="evidence" value="ECO:0007669"/>
    <property type="project" value="InterPro"/>
</dbReference>
<dbReference type="InterPro" id="IPR022649">
    <property type="entry name" value="Pr_cel_nuc_antig_C"/>
</dbReference>
<dbReference type="Pfam" id="PF00705">
    <property type="entry name" value="PCNA_N"/>
    <property type="match status" value="1"/>
</dbReference>
<dbReference type="PRINTS" id="PR00339">
    <property type="entry name" value="PCNACYCLIN"/>
</dbReference>
<dbReference type="HAMAP" id="MF_00317">
    <property type="entry name" value="DNApol_clamp_arch"/>
    <property type="match status" value="1"/>
</dbReference>
<gene>
    <name evidence="7" type="ORF">CVIRNUC_003514</name>
</gene>
<dbReference type="GO" id="GO:0006272">
    <property type="term" value="P:leading strand elongation"/>
    <property type="evidence" value="ECO:0007669"/>
    <property type="project" value="TreeGrafter"/>
</dbReference>
<dbReference type="GO" id="GO:0006298">
    <property type="term" value="P:mismatch repair"/>
    <property type="evidence" value="ECO:0007669"/>
    <property type="project" value="TreeGrafter"/>
</dbReference>
<dbReference type="AlphaFoldDB" id="A0AAV1HZX9"/>
<organism evidence="7 8">
    <name type="scientific">Coccomyxa viridis</name>
    <dbReference type="NCBI Taxonomy" id="1274662"/>
    <lineage>
        <taxon>Eukaryota</taxon>
        <taxon>Viridiplantae</taxon>
        <taxon>Chlorophyta</taxon>
        <taxon>core chlorophytes</taxon>
        <taxon>Trebouxiophyceae</taxon>
        <taxon>Trebouxiophyceae incertae sedis</taxon>
        <taxon>Coccomyxaceae</taxon>
        <taxon>Coccomyxa</taxon>
    </lineage>
</organism>
<comment type="similarity">
    <text evidence="1 4">Belongs to the PCNA family.</text>
</comment>